<dbReference type="Gene3D" id="2.70.98.40">
    <property type="entry name" value="Glycoside hydrolase, family 65, N-terminal domain"/>
    <property type="match status" value="1"/>
</dbReference>
<name>A0ABV1CSZ8_9FIRM</name>
<dbReference type="RefSeq" id="WP_349084838.1">
    <property type="nucleotide sequence ID" value="NZ_JBBNFW010000209.1"/>
</dbReference>
<sequence>MKHIEFQDKKGTFIIHNPENYSGLYLPLAGEKGLKSSITPNLGGDSKTDQNHFLLEPVSIENLHNNRNTRNFWCRVYKVSDEKNELSRGINPQLLGCWSVCGNSAEQEFEKFTEKQEESVLEAGFMWQKLSRRSEKYGLQAEVTSFVTISGDMEVEYVEITNISDKDVEVVPIGVIPVYGRSADNLRDHRHVTSLLHRIQTTEYGVEVKPVLSFDERGHQKNNTTYFVYGSSENGEKPESFYPTVEDFIGEGGTFLNPEAVRTNKPGKTAGTKIQGKEAVGGLRFSRKTLKPKEAAGYILLSGTTKTSDSIALLTSGCKTKLQVQKMLEEVKEHWIQKVNVAFETGNSDVDNYLKWICFQPILRRIYGCSFLPYHDYGKGGRGWRDLWQDCLALLIMEPSDVRQMIVDNYGGVRIDGTNATIIGSSQGEFIADRNNITRVWMDHSFWPFVTTKLYLDQTGDFDILFEKIPYFKDFQSKRGTDHDQEWNSSYGNWQKTDNAEVYYGTVLEHILLQNLCAFFDVGEHNEMRLHGADWNDAMDMAWEKGESVAFTCAYAGNLKEIAHVLRELERVQGINKIELAEEMECLFAYGKQLYESPKEKLQILKQYTDLSAHNLSGNKVVLSLEKVCRNLEEKADWLMENIRKNEWIQDGDKGWFNGYYDNHGRKVEYSAVPDEAGNNACAKNGVRMMLTGQVFAIMSGTATDQQIQEICKGADAYLYDRNAGGYRLNTDFKEEKFDLGRMFGFAYGEKENGAVFSHMAVMYANALYKTGHAREGYKVLQTLLDTAMDFDRSKMYPGIPEYFDNQGRGLYAYLTGAASWYMLTMITEVFGVKGQLGDMVIAPALMPEQYDQEGKASLEMEFAGKKFAIHIFNKEKKEWNEAQIREAFCDGITLLAETGRKARLMRSEIEKLELEKVHEINIILK</sequence>
<accession>A0ABV1CSZ8</accession>
<evidence type="ECO:0000259" key="4">
    <source>
        <dbReference type="Pfam" id="PF17167"/>
    </source>
</evidence>
<dbReference type="InterPro" id="IPR033432">
    <property type="entry name" value="GH94_catalytic"/>
</dbReference>
<dbReference type="SUPFAM" id="SSF74650">
    <property type="entry name" value="Galactose mutarotase-like"/>
    <property type="match status" value="1"/>
</dbReference>
<gene>
    <name evidence="5" type="ORF">AAAX94_18960</name>
</gene>
<dbReference type="CDD" id="cd11749">
    <property type="entry name" value="GH94N_LBP_like"/>
    <property type="match status" value="1"/>
</dbReference>
<feature type="domain" description="Glycosyl hydrolase 94 catalytic" evidence="4">
    <location>
        <begin position="347"/>
        <end position="473"/>
    </location>
</feature>
<dbReference type="InterPro" id="IPR052047">
    <property type="entry name" value="GH94_Enzymes"/>
</dbReference>
<feature type="domain" description="Glycosyl hydrolase 94 supersandwich" evidence="3">
    <location>
        <begin position="122"/>
        <end position="311"/>
    </location>
</feature>
<feature type="domain" description="Glycosyl hydrolase 94 catalytic" evidence="4">
    <location>
        <begin position="628"/>
        <end position="832"/>
    </location>
</feature>
<dbReference type="InterPro" id="IPR012341">
    <property type="entry name" value="6hp_glycosidase-like_sf"/>
</dbReference>
<dbReference type="InterPro" id="IPR008928">
    <property type="entry name" value="6-hairpin_glycosidase_sf"/>
</dbReference>
<keyword evidence="2" id="KW-0808">Transferase</keyword>
<dbReference type="EMBL" id="JBBNFW010000209">
    <property type="protein sequence ID" value="MEQ2415075.1"/>
    <property type="molecule type" value="Genomic_DNA"/>
</dbReference>
<dbReference type="InterPro" id="IPR010383">
    <property type="entry name" value="Glyco_hydrolase_94_b-supersand"/>
</dbReference>
<evidence type="ECO:0000256" key="1">
    <source>
        <dbReference type="ARBA" id="ARBA00022676"/>
    </source>
</evidence>
<dbReference type="Pfam" id="PF17167">
    <property type="entry name" value="Glyco_hydro_94"/>
    <property type="match status" value="2"/>
</dbReference>
<reference evidence="5 6" key="1">
    <citation type="submission" date="2024-04" db="EMBL/GenBank/DDBJ databases">
        <title>Human intestinal bacterial collection.</title>
        <authorList>
            <person name="Pauvert C."/>
            <person name="Hitch T.C.A."/>
            <person name="Clavel T."/>
        </authorList>
    </citation>
    <scope>NUCLEOTIDE SEQUENCE [LARGE SCALE GENOMIC DNA]</scope>
    <source>
        <strain evidence="5 6">CLA-AA-H161</strain>
    </source>
</reference>
<dbReference type="Proteomes" id="UP001470752">
    <property type="component" value="Unassembled WGS sequence"/>
</dbReference>
<protein>
    <submittedName>
        <fullName evidence="5">Cellobiose phosphorylase</fullName>
    </submittedName>
</protein>
<keyword evidence="6" id="KW-1185">Reference proteome</keyword>
<dbReference type="PANTHER" id="PTHR37469:SF2">
    <property type="entry name" value="CELLOBIONIC ACID PHOSPHORYLASE"/>
    <property type="match status" value="1"/>
</dbReference>
<dbReference type="PANTHER" id="PTHR37469">
    <property type="entry name" value="CELLOBIONIC ACID PHOSPHORYLASE-RELATED"/>
    <property type="match status" value="1"/>
</dbReference>
<dbReference type="SUPFAM" id="SSF48208">
    <property type="entry name" value="Six-hairpin glycosidases"/>
    <property type="match status" value="1"/>
</dbReference>
<keyword evidence="1" id="KW-0328">Glycosyltransferase</keyword>
<dbReference type="Gene3D" id="1.50.10.10">
    <property type="match status" value="1"/>
</dbReference>
<proteinExistence type="predicted"/>
<evidence type="ECO:0000259" key="3">
    <source>
        <dbReference type="Pfam" id="PF06165"/>
    </source>
</evidence>
<evidence type="ECO:0000313" key="5">
    <source>
        <dbReference type="EMBL" id="MEQ2415075.1"/>
    </source>
</evidence>
<evidence type="ECO:0000313" key="6">
    <source>
        <dbReference type="Proteomes" id="UP001470752"/>
    </source>
</evidence>
<dbReference type="InterPro" id="IPR011013">
    <property type="entry name" value="Gal_mutarotase_sf_dom"/>
</dbReference>
<comment type="caution">
    <text evidence="5">The sequence shown here is derived from an EMBL/GenBank/DDBJ whole genome shotgun (WGS) entry which is preliminary data.</text>
</comment>
<dbReference type="InterPro" id="IPR037018">
    <property type="entry name" value="GH65_N"/>
</dbReference>
<evidence type="ECO:0000256" key="2">
    <source>
        <dbReference type="ARBA" id="ARBA00022679"/>
    </source>
</evidence>
<organism evidence="5 6">
    <name type="scientific">Blautia acetigignens</name>
    <dbReference type="NCBI Taxonomy" id="2981783"/>
    <lineage>
        <taxon>Bacteria</taxon>
        <taxon>Bacillati</taxon>
        <taxon>Bacillota</taxon>
        <taxon>Clostridia</taxon>
        <taxon>Lachnospirales</taxon>
        <taxon>Lachnospiraceae</taxon>
        <taxon>Blautia</taxon>
    </lineage>
</organism>
<dbReference type="Pfam" id="PF06165">
    <property type="entry name" value="GH94_b-supersand"/>
    <property type="match status" value="1"/>
</dbReference>